<dbReference type="PROSITE" id="PS50829">
    <property type="entry name" value="GYF"/>
    <property type="match status" value="1"/>
</dbReference>
<keyword evidence="4" id="KW-1185">Reference proteome</keyword>
<organism evidence="3 4">
    <name type="scientific">Phaedon cochleariae</name>
    <name type="common">Mustard beetle</name>
    <dbReference type="NCBI Taxonomy" id="80249"/>
    <lineage>
        <taxon>Eukaryota</taxon>
        <taxon>Metazoa</taxon>
        <taxon>Ecdysozoa</taxon>
        <taxon>Arthropoda</taxon>
        <taxon>Hexapoda</taxon>
        <taxon>Insecta</taxon>
        <taxon>Pterygota</taxon>
        <taxon>Neoptera</taxon>
        <taxon>Endopterygota</taxon>
        <taxon>Coleoptera</taxon>
        <taxon>Polyphaga</taxon>
        <taxon>Cucujiformia</taxon>
        <taxon>Chrysomeloidea</taxon>
        <taxon>Chrysomelidae</taxon>
        <taxon>Chrysomelinae</taxon>
        <taxon>Chrysomelini</taxon>
        <taxon>Phaedon</taxon>
    </lineage>
</organism>
<dbReference type="CDD" id="cd00072">
    <property type="entry name" value="GYF"/>
    <property type="match status" value="1"/>
</dbReference>
<dbReference type="SUPFAM" id="SSF55277">
    <property type="entry name" value="GYF domain"/>
    <property type="match status" value="1"/>
</dbReference>
<gene>
    <name evidence="3" type="ORF">PHAECO_LOCUS5945</name>
</gene>
<evidence type="ECO:0000313" key="4">
    <source>
        <dbReference type="Proteomes" id="UP001153737"/>
    </source>
</evidence>
<evidence type="ECO:0000313" key="3">
    <source>
        <dbReference type="EMBL" id="CAG9818368.1"/>
    </source>
</evidence>
<dbReference type="PANTHER" id="PTHR13138">
    <property type="entry name" value="PROTEIN LIN1"/>
    <property type="match status" value="1"/>
</dbReference>
<evidence type="ECO:0000256" key="1">
    <source>
        <dbReference type="SAM" id="MobiDB-lite"/>
    </source>
</evidence>
<dbReference type="InterPro" id="IPR003169">
    <property type="entry name" value="GYF"/>
</dbReference>
<reference evidence="3" key="2">
    <citation type="submission" date="2022-10" db="EMBL/GenBank/DDBJ databases">
        <authorList>
            <consortium name="ENA_rothamsted_submissions"/>
            <consortium name="culmorum"/>
            <person name="King R."/>
        </authorList>
    </citation>
    <scope>NUCLEOTIDE SEQUENCE</scope>
</reference>
<dbReference type="FunFam" id="3.30.1490.40:FF:000005">
    <property type="entry name" value="CD2 antigen cytoplasmic tail-binding protein 2"/>
    <property type="match status" value="1"/>
</dbReference>
<reference evidence="3" key="1">
    <citation type="submission" date="2022-01" db="EMBL/GenBank/DDBJ databases">
        <authorList>
            <person name="King R."/>
        </authorList>
    </citation>
    <scope>NUCLEOTIDE SEQUENCE</scope>
</reference>
<feature type="region of interest" description="Disordered" evidence="1">
    <location>
        <begin position="110"/>
        <end position="135"/>
    </location>
</feature>
<accession>A0A9N9X4Q0</accession>
<feature type="compositionally biased region" description="Basic and acidic residues" evidence="1">
    <location>
        <begin position="110"/>
        <end position="119"/>
    </location>
</feature>
<feature type="compositionally biased region" description="Acidic residues" evidence="1">
    <location>
        <begin position="33"/>
        <end position="56"/>
    </location>
</feature>
<dbReference type="InterPro" id="IPR039905">
    <property type="entry name" value="CD2BP2/Lin1"/>
</dbReference>
<dbReference type="Pfam" id="PF02213">
    <property type="entry name" value="GYF"/>
    <property type="match status" value="1"/>
</dbReference>
<name>A0A9N9X4Q0_PHACE</name>
<sequence length="334" mass="38830">MSKRNYESAFYEKEAKISTDRRRLNVKKHTLDSDEEDDVDEDNILDADDIEGEEDGIDRQEGEQKMTAFNMKEEMEEGHFDKQGHFIWNNEKEVRDNWLDNIDWQRIKHSSDSKDKYNVDEQGLGAESDSESETGDKFDEILSYKNMLQYMRAKETVNKALKRLGGADMKLSSVERLKRKKAGTLIDNKDVINLTELANGILTKLGNMDVYQETYEHIQAKVADSEKKNRAVVSEPELDMYADDFDEKEKKVKFGGESSSSHETGADDSLNQKNELLWEFKWKIEDEEIHGPHSTAQMVKWSKENYFKGGVMVRKCGENSNFYTSNRIDFELYE</sequence>
<dbReference type="Gene3D" id="3.30.1490.40">
    <property type="match status" value="1"/>
</dbReference>
<proteinExistence type="predicted"/>
<feature type="region of interest" description="Disordered" evidence="1">
    <location>
        <begin position="28"/>
        <end position="62"/>
    </location>
</feature>
<dbReference type="EMBL" id="OU896723">
    <property type="protein sequence ID" value="CAG9818368.1"/>
    <property type="molecule type" value="Genomic_DNA"/>
</dbReference>
<protein>
    <recommendedName>
        <fullName evidence="2">GYF domain-containing protein</fullName>
    </recommendedName>
</protein>
<dbReference type="Proteomes" id="UP001153737">
    <property type="component" value="Chromosome 17"/>
</dbReference>
<dbReference type="OrthoDB" id="331341at2759"/>
<dbReference type="PANTHER" id="PTHR13138:SF3">
    <property type="entry name" value="CD2 ANTIGEN CYTOPLASMIC TAIL-BINDING PROTEIN 2"/>
    <property type="match status" value="1"/>
</dbReference>
<dbReference type="SMART" id="SM00444">
    <property type="entry name" value="GYF"/>
    <property type="match status" value="1"/>
</dbReference>
<feature type="domain" description="GYF" evidence="2">
    <location>
        <begin position="275"/>
        <end position="331"/>
    </location>
</feature>
<evidence type="ECO:0000259" key="2">
    <source>
        <dbReference type="PROSITE" id="PS50829"/>
    </source>
</evidence>
<dbReference type="GO" id="GO:0005682">
    <property type="term" value="C:U5 snRNP"/>
    <property type="evidence" value="ECO:0007669"/>
    <property type="project" value="InterPro"/>
</dbReference>
<dbReference type="InterPro" id="IPR035445">
    <property type="entry name" value="GYF-like_dom_sf"/>
</dbReference>
<dbReference type="AlphaFoldDB" id="A0A9N9X4Q0"/>